<evidence type="ECO:0000313" key="2">
    <source>
        <dbReference type="EMBL" id="KAG6526860.1"/>
    </source>
</evidence>
<dbReference type="AlphaFoldDB" id="A0A8J5LR48"/>
<proteinExistence type="predicted"/>
<reference evidence="2 3" key="1">
    <citation type="submission" date="2020-08" db="EMBL/GenBank/DDBJ databases">
        <title>Plant Genome Project.</title>
        <authorList>
            <person name="Zhang R.-G."/>
        </authorList>
    </citation>
    <scope>NUCLEOTIDE SEQUENCE [LARGE SCALE GENOMIC DNA]</scope>
    <source>
        <tissue evidence="2">Rhizome</tissue>
    </source>
</reference>
<keyword evidence="3" id="KW-1185">Reference proteome</keyword>
<sequence>MQMQKLKNDMKEMRHGNVDKGRELMQMLERLTEQLDDIKSHVTKADTNVECHGEDILVQVALCEGRPGARVLLPCAKDPALSLVQPGRSDGPAAGSVACTAPACSDPADHWICRPQPGPAGEIWRPGLRSPMGCGLCTSRCAMGRCPCAARLRDSLRFFLQVPHVEDPNTLEEIFL</sequence>
<accession>A0A8J5LR48</accession>
<organism evidence="2 3">
    <name type="scientific">Zingiber officinale</name>
    <name type="common">Ginger</name>
    <name type="synonym">Amomum zingiber</name>
    <dbReference type="NCBI Taxonomy" id="94328"/>
    <lineage>
        <taxon>Eukaryota</taxon>
        <taxon>Viridiplantae</taxon>
        <taxon>Streptophyta</taxon>
        <taxon>Embryophyta</taxon>
        <taxon>Tracheophyta</taxon>
        <taxon>Spermatophyta</taxon>
        <taxon>Magnoliopsida</taxon>
        <taxon>Liliopsida</taxon>
        <taxon>Zingiberales</taxon>
        <taxon>Zingiberaceae</taxon>
        <taxon>Zingiber</taxon>
    </lineage>
</organism>
<protein>
    <submittedName>
        <fullName evidence="2">Uncharacterized protein</fullName>
    </submittedName>
</protein>
<keyword evidence="1" id="KW-0175">Coiled coil</keyword>
<comment type="caution">
    <text evidence="2">The sequence shown here is derived from an EMBL/GenBank/DDBJ whole genome shotgun (WGS) entry which is preliminary data.</text>
</comment>
<name>A0A8J5LR48_ZINOF</name>
<dbReference type="Proteomes" id="UP000734854">
    <property type="component" value="Unassembled WGS sequence"/>
</dbReference>
<evidence type="ECO:0000313" key="3">
    <source>
        <dbReference type="Proteomes" id="UP000734854"/>
    </source>
</evidence>
<evidence type="ECO:0000256" key="1">
    <source>
        <dbReference type="SAM" id="Coils"/>
    </source>
</evidence>
<dbReference type="EMBL" id="JACMSC010000004">
    <property type="protein sequence ID" value="KAG6526860.1"/>
    <property type="molecule type" value="Genomic_DNA"/>
</dbReference>
<feature type="coiled-coil region" evidence="1">
    <location>
        <begin position="21"/>
        <end position="48"/>
    </location>
</feature>
<gene>
    <name evidence="2" type="ORF">ZIOFF_016863</name>
</gene>